<protein>
    <submittedName>
        <fullName evidence="2">YcaO-like family protein</fullName>
    </submittedName>
</protein>
<dbReference type="PANTHER" id="PTHR37809">
    <property type="entry name" value="RIBOSOMAL PROTEIN S12 METHYLTHIOTRANSFERASE ACCESSORY FACTOR YCAO"/>
    <property type="match status" value="1"/>
</dbReference>
<dbReference type="Pfam" id="PF02624">
    <property type="entry name" value="YcaO"/>
    <property type="match status" value="1"/>
</dbReference>
<feature type="domain" description="YcaO" evidence="1">
    <location>
        <begin position="63"/>
        <end position="454"/>
    </location>
</feature>
<comment type="caution">
    <text evidence="2">The sequence shown here is derived from an EMBL/GenBank/DDBJ whole genome shotgun (WGS) entry which is preliminary data.</text>
</comment>
<sequence>MSTAPPAPALPVEALVDPLCGVVRRLVDVAAVPGLPPAYTAVTAEVSDARRLGAWPADRVSLGTTFGDRDGARTAALGEAVERYCGNRVPPGLPRTTAAALRAAGERCWGPAELGLLADWQDGRPYQRFTDDLEIRWIRGVEDDGAPTWLPASWVLLNHHSGARRGEPRFHHLNYAGIATGAGAEDAHRRGLLELVERDALERWWHLGLPSHGLDTGSVPGLDAALSGAAFDVHLVELPTEYPAAVVGAVVVDPATGIVAGGGAARFDAAEAATKAVLEAVHTWVFTRGLLDPDGWVYASVEAGVLARGLYLDHRADRRYRDDAGPRYESVRDLGAQVQVWLDPRVRDEHLPRFTAPATRGPLRTGTRGDLATLTAALTADGHRIARVDLTTPDVAETPWRVVRTCATGLVPNAPAAFRYWGLPRWRDTARAHGLDLDPAAGPDGLVHCPPPFL</sequence>
<dbReference type="InterPro" id="IPR003776">
    <property type="entry name" value="YcaO-like_dom"/>
</dbReference>
<dbReference type="RefSeq" id="WP_340285296.1">
    <property type="nucleotide sequence ID" value="NZ_JBBJUP010000001.1"/>
</dbReference>
<reference evidence="2 3" key="1">
    <citation type="submission" date="2024-03" db="EMBL/GenBank/DDBJ databases">
        <title>Draft genome sequence of Pseudonocardia sp. DW16-2.</title>
        <authorList>
            <person name="Duangmal K."/>
        </authorList>
    </citation>
    <scope>NUCLEOTIDE SEQUENCE [LARGE SCALE GENOMIC DNA]</scope>
    <source>
        <strain evidence="2 3">DW16-2</strain>
    </source>
</reference>
<gene>
    <name evidence="2" type="ORF">WJX68_00015</name>
</gene>
<evidence type="ECO:0000313" key="3">
    <source>
        <dbReference type="Proteomes" id="UP001364211"/>
    </source>
</evidence>
<keyword evidence="3" id="KW-1185">Reference proteome</keyword>
<accession>A0ABU8T018</accession>
<dbReference type="Proteomes" id="UP001364211">
    <property type="component" value="Unassembled WGS sequence"/>
</dbReference>
<evidence type="ECO:0000313" key="2">
    <source>
        <dbReference type="EMBL" id="MEJ8277305.1"/>
    </source>
</evidence>
<dbReference type="Gene3D" id="3.30.40.250">
    <property type="match status" value="1"/>
</dbReference>
<dbReference type="PANTHER" id="PTHR37809:SF1">
    <property type="entry name" value="RIBOSOMAL PROTEIN S12 METHYLTHIOTRANSFERASE ACCESSORY FACTOR YCAO"/>
    <property type="match status" value="1"/>
</dbReference>
<name>A0ABU8T018_9PSEU</name>
<dbReference type="Gene3D" id="3.30.160.660">
    <property type="match status" value="1"/>
</dbReference>
<evidence type="ECO:0000259" key="1">
    <source>
        <dbReference type="PROSITE" id="PS51664"/>
    </source>
</evidence>
<dbReference type="Gene3D" id="3.30.1330.230">
    <property type="match status" value="1"/>
</dbReference>
<organism evidence="2 3">
    <name type="scientific">Pseudonocardia spirodelae</name>
    <dbReference type="NCBI Taxonomy" id="3133431"/>
    <lineage>
        <taxon>Bacteria</taxon>
        <taxon>Bacillati</taxon>
        <taxon>Actinomycetota</taxon>
        <taxon>Actinomycetes</taxon>
        <taxon>Pseudonocardiales</taxon>
        <taxon>Pseudonocardiaceae</taxon>
        <taxon>Pseudonocardia</taxon>
    </lineage>
</organism>
<dbReference type="EMBL" id="JBBJUP010000001">
    <property type="protein sequence ID" value="MEJ8277305.1"/>
    <property type="molecule type" value="Genomic_DNA"/>
</dbReference>
<dbReference type="PROSITE" id="PS51664">
    <property type="entry name" value="YCAO"/>
    <property type="match status" value="1"/>
</dbReference>
<proteinExistence type="predicted"/>